<reference evidence="2 3" key="1">
    <citation type="journal article" date="2018" name="Nat. Ecol. Evol.">
        <title>Genomic signatures of mitonuclear coevolution across populations of Tigriopus californicus.</title>
        <authorList>
            <person name="Barreto F.S."/>
            <person name="Watson E.T."/>
            <person name="Lima T.G."/>
            <person name="Willett C.S."/>
            <person name="Edmands S."/>
            <person name="Li W."/>
            <person name="Burton R.S."/>
        </authorList>
    </citation>
    <scope>NUCLEOTIDE SEQUENCE [LARGE SCALE GENOMIC DNA]</scope>
    <source>
        <strain evidence="2 3">San Diego</strain>
    </source>
</reference>
<dbReference type="EMBL" id="VCGU01000008">
    <property type="protein sequence ID" value="TRY71680.1"/>
    <property type="molecule type" value="Genomic_DNA"/>
</dbReference>
<feature type="compositionally biased region" description="Gly residues" evidence="1">
    <location>
        <begin position="69"/>
        <end position="78"/>
    </location>
</feature>
<feature type="non-terminal residue" evidence="2">
    <location>
        <position position="124"/>
    </location>
</feature>
<name>A0A553P205_TIGCA</name>
<dbReference type="Proteomes" id="UP000318571">
    <property type="component" value="Chromosome 7"/>
</dbReference>
<evidence type="ECO:0000256" key="1">
    <source>
        <dbReference type="SAM" id="MobiDB-lite"/>
    </source>
</evidence>
<keyword evidence="3" id="KW-1185">Reference proteome</keyword>
<proteinExistence type="predicted"/>
<organism evidence="2 3">
    <name type="scientific">Tigriopus californicus</name>
    <name type="common">Marine copepod</name>
    <dbReference type="NCBI Taxonomy" id="6832"/>
    <lineage>
        <taxon>Eukaryota</taxon>
        <taxon>Metazoa</taxon>
        <taxon>Ecdysozoa</taxon>
        <taxon>Arthropoda</taxon>
        <taxon>Crustacea</taxon>
        <taxon>Multicrustacea</taxon>
        <taxon>Hexanauplia</taxon>
        <taxon>Copepoda</taxon>
        <taxon>Harpacticoida</taxon>
        <taxon>Harpacticidae</taxon>
        <taxon>Tigriopus</taxon>
    </lineage>
</organism>
<gene>
    <name evidence="2" type="ORF">TCAL_16149</name>
</gene>
<sequence>MKLPKRRRRVVAVEAPRRIRRGGTQHGSIGGGNGNGSGNGHGIHRRMNAFKAGHHNHVGSMHDSIRNSGSGGGGGGAAGHHPQPQGPKANVNGLNNNTNFPITAAPPFGRLGNNGPLMPLKGSS</sequence>
<comment type="caution">
    <text evidence="2">The sequence shown here is derived from an EMBL/GenBank/DDBJ whole genome shotgun (WGS) entry which is preliminary data.</text>
</comment>
<evidence type="ECO:0000313" key="2">
    <source>
        <dbReference type="EMBL" id="TRY71680.1"/>
    </source>
</evidence>
<evidence type="ECO:0000313" key="3">
    <source>
        <dbReference type="Proteomes" id="UP000318571"/>
    </source>
</evidence>
<protein>
    <submittedName>
        <fullName evidence="2">Uncharacterized protein</fullName>
    </submittedName>
</protein>
<feature type="compositionally biased region" description="Basic residues" evidence="1">
    <location>
        <begin position="1"/>
        <end position="10"/>
    </location>
</feature>
<accession>A0A553P205</accession>
<feature type="compositionally biased region" description="Basic residues" evidence="1">
    <location>
        <begin position="42"/>
        <end position="57"/>
    </location>
</feature>
<dbReference type="AlphaFoldDB" id="A0A553P205"/>
<feature type="region of interest" description="Disordered" evidence="1">
    <location>
        <begin position="1"/>
        <end position="124"/>
    </location>
</feature>
<feature type="compositionally biased region" description="Polar residues" evidence="1">
    <location>
        <begin position="92"/>
        <end position="101"/>
    </location>
</feature>
<feature type="compositionally biased region" description="Gly residues" evidence="1">
    <location>
        <begin position="24"/>
        <end position="41"/>
    </location>
</feature>